<accession>A0A8B6FQX4</accession>
<dbReference type="InterPro" id="IPR002110">
    <property type="entry name" value="Ankyrin_rpt"/>
</dbReference>
<dbReference type="OrthoDB" id="6109495at2759"/>
<evidence type="ECO:0000313" key="4">
    <source>
        <dbReference type="EMBL" id="VDI53266.1"/>
    </source>
</evidence>
<protein>
    <submittedName>
        <fullName evidence="4">Uncharacterized protein</fullName>
    </submittedName>
</protein>
<keyword evidence="1" id="KW-0677">Repeat</keyword>
<keyword evidence="5" id="KW-1185">Reference proteome</keyword>
<proteinExistence type="predicted"/>
<name>A0A8B6FQX4_MYTGA</name>
<sequence length="271" mass="30161">MSFRSLQTDREHSTENVQLHRQLCRQRSNSTPTLCNVASGDVNAKDSKGRTLLYYAAKYGQTEIARSLLDAGCDPNITDCNKSTALHEATDGSHLDVIKLLIKSECDLNIKNLQGQTALMRAVLFDDIATVKILHKAGANVDETDCTGKTALLIGLQEGREKSCVYLIKHGCEVNIVDKLGQTALYLATHTTVKCSPSVCKKLISAGYRLDNDSEWLPKDLLKGLTERGRNILGRFLNIFNKKKQPCNLEFVPEESDELEFPNFRILDICT</sequence>
<evidence type="ECO:0000256" key="1">
    <source>
        <dbReference type="ARBA" id="ARBA00022737"/>
    </source>
</evidence>
<dbReference type="PROSITE" id="PS50088">
    <property type="entry name" value="ANK_REPEAT"/>
    <property type="match status" value="4"/>
</dbReference>
<gene>
    <name evidence="4" type="ORF">MGAL_10B073311</name>
</gene>
<dbReference type="PANTHER" id="PTHR24171">
    <property type="entry name" value="ANKYRIN REPEAT DOMAIN-CONTAINING PROTEIN 39-RELATED"/>
    <property type="match status" value="1"/>
</dbReference>
<feature type="repeat" description="ANK" evidence="3">
    <location>
        <begin position="81"/>
        <end position="113"/>
    </location>
</feature>
<dbReference type="EMBL" id="UYJE01007290">
    <property type="protein sequence ID" value="VDI53266.1"/>
    <property type="molecule type" value="Genomic_DNA"/>
</dbReference>
<evidence type="ECO:0000256" key="3">
    <source>
        <dbReference type="PROSITE-ProRule" id="PRU00023"/>
    </source>
</evidence>
<dbReference type="Proteomes" id="UP000596742">
    <property type="component" value="Unassembled WGS sequence"/>
</dbReference>
<feature type="repeat" description="ANK" evidence="3">
    <location>
        <begin position="114"/>
        <end position="146"/>
    </location>
</feature>
<feature type="repeat" description="ANK" evidence="3">
    <location>
        <begin position="48"/>
        <end position="80"/>
    </location>
</feature>
<evidence type="ECO:0000256" key="2">
    <source>
        <dbReference type="ARBA" id="ARBA00023043"/>
    </source>
</evidence>
<evidence type="ECO:0000313" key="5">
    <source>
        <dbReference type="Proteomes" id="UP000596742"/>
    </source>
</evidence>
<dbReference type="Gene3D" id="1.25.40.20">
    <property type="entry name" value="Ankyrin repeat-containing domain"/>
    <property type="match status" value="2"/>
</dbReference>
<comment type="caution">
    <text evidence="4">The sequence shown here is derived from an EMBL/GenBank/DDBJ whole genome shotgun (WGS) entry which is preliminary data.</text>
</comment>
<dbReference type="PRINTS" id="PR01415">
    <property type="entry name" value="ANKYRIN"/>
</dbReference>
<dbReference type="PROSITE" id="PS50297">
    <property type="entry name" value="ANK_REP_REGION"/>
    <property type="match status" value="3"/>
</dbReference>
<organism evidence="4 5">
    <name type="scientific">Mytilus galloprovincialis</name>
    <name type="common">Mediterranean mussel</name>
    <dbReference type="NCBI Taxonomy" id="29158"/>
    <lineage>
        <taxon>Eukaryota</taxon>
        <taxon>Metazoa</taxon>
        <taxon>Spiralia</taxon>
        <taxon>Lophotrochozoa</taxon>
        <taxon>Mollusca</taxon>
        <taxon>Bivalvia</taxon>
        <taxon>Autobranchia</taxon>
        <taxon>Pteriomorphia</taxon>
        <taxon>Mytilida</taxon>
        <taxon>Mytiloidea</taxon>
        <taxon>Mytilidae</taxon>
        <taxon>Mytilinae</taxon>
        <taxon>Mytilus</taxon>
    </lineage>
</organism>
<dbReference type="PANTHER" id="PTHR24171:SF8">
    <property type="entry name" value="BRCA1-ASSOCIATED RING DOMAIN PROTEIN 1"/>
    <property type="match status" value="1"/>
</dbReference>
<dbReference type="Pfam" id="PF12796">
    <property type="entry name" value="Ank_2"/>
    <property type="match status" value="2"/>
</dbReference>
<reference evidence="4" key="1">
    <citation type="submission" date="2018-11" db="EMBL/GenBank/DDBJ databases">
        <authorList>
            <person name="Alioto T."/>
            <person name="Alioto T."/>
        </authorList>
    </citation>
    <scope>NUCLEOTIDE SEQUENCE</scope>
</reference>
<dbReference type="InterPro" id="IPR036770">
    <property type="entry name" value="Ankyrin_rpt-contain_sf"/>
</dbReference>
<dbReference type="AlphaFoldDB" id="A0A8B6FQX4"/>
<dbReference type="SMART" id="SM00248">
    <property type="entry name" value="ANK"/>
    <property type="match status" value="5"/>
</dbReference>
<feature type="repeat" description="ANK" evidence="3">
    <location>
        <begin position="147"/>
        <end position="179"/>
    </location>
</feature>
<dbReference type="SUPFAM" id="SSF48403">
    <property type="entry name" value="Ankyrin repeat"/>
    <property type="match status" value="1"/>
</dbReference>
<keyword evidence="2 3" id="KW-0040">ANK repeat</keyword>